<dbReference type="FunFam" id="3.40.605.10:FF:000012">
    <property type="entry name" value="NAD-dependent succinate-semialdehyde dehydrogenase"/>
    <property type="match status" value="1"/>
</dbReference>
<reference evidence="8 9" key="1">
    <citation type="journal article" date="2012" name="J. Bacteriol.">
        <title>Genome sequence of benzo(a)pyrene-degrading bacterium Novosphingobium pentaromativorans US6-1.</title>
        <authorList>
            <person name="Luo Y.R."/>
            <person name="Kang S.G."/>
            <person name="Kim S.J."/>
            <person name="Kim M.R."/>
            <person name="Li N."/>
            <person name="Lee J.H."/>
            <person name="Kwon K.K."/>
        </authorList>
    </citation>
    <scope>NUCLEOTIDE SEQUENCE [LARGE SCALE GENOMIC DNA]</scope>
    <source>
        <strain evidence="8 9">US6-1</strain>
    </source>
</reference>
<dbReference type="InterPro" id="IPR015590">
    <property type="entry name" value="Aldehyde_DH_dom"/>
</dbReference>
<evidence type="ECO:0000256" key="3">
    <source>
        <dbReference type="ARBA" id="ARBA00023002"/>
    </source>
</evidence>
<evidence type="ECO:0000259" key="7">
    <source>
        <dbReference type="Pfam" id="PF00171"/>
    </source>
</evidence>
<protein>
    <submittedName>
        <fullName evidence="8">Aldehyde dehydrogenase</fullName>
    </submittedName>
</protein>
<keyword evidence="9" id="KW-1185">Reference proteome</keyword>
<dbReference type="KEGG" id="npn:JI59_05885"/>
<dbReference type="EMBL" id="AGFM01000042">
    <property type="protein sequence ID" value="EHJ60217.1"/>
    <property type="molecule type" value="Genomic_DNA"/>
</dbReference>
<evidence type="ECO:0000256" key="2">
    <source>
        <dbReference type="ARBA" id="ARBA00022857"/>
    </source>
</evidence>
<sequence>MDFQRINPITGEIASAATAMQAGDMAAIAASAAAVQPEWAAMGPNARRAVLNRAADALEARADSFVNAMMGEIGATEGWARFNVMLAAGTVREAAALTTQIAGEVIPSDKPGCIAMAVKEPVGVILGIAPWNAPVILGVRAIAVPLACGNAVILKASESCPETHRLIVEAFAEAGFPEGLVQCVTNAPADAGEVVGALIDAPEVRRINFTGSTAVGRIIARRAAEHLKPCLLELGGKAPFIVLEDADLDEAVKAAAFGAFMNQGQICMSTERIIVVEAVADEFAQRFAAKAASMAVGDPREGKTPLGAVVDRKTVDHCLALIEDALAKGARQLAGGEAQGVLMPAHVIDGVTTDMKLFRDESFGPVVGIVRARDADHAVALANDSEYGLSSAIFTRDIPRGMKLARQVRAGICHVNGPTVHDEPQMPFGGVGASGYGRFGGRQGIDSFTETRWITVETEGGHYPI</sequence>
<evidence type="ECO:0000256" key="1">
    <source>
        <dbReference type="ARBA" id="ARBA00009986"/>
    </source>
</evidence>
<feature type="active site" evidence="5">
    <location>
        <position position="233"/>
    </location>
</feature>
<keyword evidence="4" id="KW-0520">NAD</keyword>
<organism evidence="8 9">
    <name type="scientific">Novosphingobium pentaromativorans US6-1</name>
    <dbReference type="NCBI Taxonomy" id="1088721"/>
    <lineage>
        <taxon>Bacteria</taxon>
        <taxon>Pseudomonadati</taxon>
        <taxon>Pseudomonadota</taxon>
        <taxon>Alphaproteobacteria</taxon>
        <taxon>Sphingomonadales</taxon>
        <taxon>Sphingomonadaceae</taxon>
        <taxon>Novosphingobium</taxon>
    </lineage>
</organism>
<feature type="domain" description="Aldehyde dehydrogenase" evidence="7">
    <location>
        <begin position="3"/>
        <end position="454"/>
    </location>
</feature>
<comment type="similarity">
    <text evidence="1 6">Belongs to the aldehyde dehydrogenase family.</text>
</comment>
<evidence type="ECO:0000256" key="6">
    <source>
        <dbReference type="RuleBase" id="RU003345"/>
    </source>
</evidence>
<dbReference type="Proteomes" id="UP000004030">
    <property type="component" value="Unassembled WGS sequence"/>
</dbReference>
<dbReference type="InterPro" id="IPR029510">
    <property type="entry name" value="Ald_DH_CS_GLU"/>
</dbReference>
<dbReference type="OrthoDB" id="9761688at2"/>
<evidence type="ECO:0000313" key="9">
    <source>
        <dbReference type="Proteomes" id="UP000004030"/>
    </source>
</evidence>
<dbReference type="RefSeq" id="WP_007013753.1">
    <property type="nucleotide sequence ID" value="NZ_AGFM01000042.1"/>
</dbReference>
<accession>G6EES1</accession>
<keyword evidence="3 6" id="KW-0560">Oxidoreductase</keyword>
<keyword evidence="2" id="KW-0521">NADP</keyword>
<name>G6EES1_9SPHN</name>
<comment type="caution">
    <text evidence="8">The sequence shown here is derived from an EMBL/GenBank/DDBJ whole genome shotgun (WGS) entry which is preliminary data.</text>
</comment>
<dbReference type="Gene3D" id="3.40.309.10">
    <property type="entry name" value="Aldehyde Dehydrogenase, Chain A, domain 2"/>
    <property type="match status" value="1"/>
</dbReference>
<gene>
    <name evidence="8" type="ORF">NSU_2842</name>
</gene>
<dbReference type="Pfam" id="PF00171">
    <property type="entry name" value="Aldedh"/>
    <property type="match status" value="1"/>
</dbReference>
<dbReference type="eggNOG" id="COG1012">
    <property type="taxonomic scope" value="Bacteria"/>
</dbReference>
<dbReference type="InterPro" id="IPR016162">
    <property type="entry name" value="Ald_DH_N"/>
</dbReference>
<dbReference type="AlphaFoldDB" id="G6EES1"/>
<dbReference type="FunFam" id="3.40.309.10:FF:000010">
    <property type="entry name" value="Gamma-aminobutyraldehyde dehydrogenase"/>
    <property type="match status" value="1"/>
</dbReference>
<dbReference type="InterPro" id="IPR016163">
    <property type="entry name" value="Ald_DH_C"/>
</dbReference>
<dbReference type="InterPro" id="IPR016161">
    <property type="entry name" value="Ald_DH/histidinol_DH"/>
</dbReference>
<dbReference type="STRING" id="1088721.JI59_05885"/>
<dbReference type="Gene3D" id="3.40.605.10">
    <property type="entry name" value="Aldehyde Dehydrogenase, Chain A, domain 1"/>
    <property type="match status" value="1"/>
</dbReference>
<proteinExistence type="inferred from homology"/>
<dbReference type="CDD" id="cd07105">
    <property type="entry name" value="ALDH_SaliADH"/>
    <property type="match status" value="1"/>
</dbReference>
<dbReference type="SUPFAM" id="SSF53720">
    <property type="entry name" value="ALDH-like"/>
    <property type="match status" value="1"/>
</dbReference>
<dbReference type="PROSITE" id="PS00687">
    <property type="entry name" value="ALDEHYDE_DEHYDR_GLU"/>
    <property type="match status" value="1"/>
</dbReference>
<dbReference type="PANTHER" id="PTHR42986:SF1">
    <property type="entry name" value="BENZALDEHYDE DEHYDROGENASE YFMT"/>
    <property type="match status" value="1"/>
</dbReference>
<dbReference type="GO" id="GO:0016620">
    <property type="term" value="F:oxidoreductase activity, acting on the aldehyde or oxo group of donors, NAD or NADP as acceptor"/>
    <property type="evidence" value="ECO:0007669"/>
    <property type="project" value="InterPro"/>
</dbReference>
<evidence type="ECO:0000256" key="4">
    <source>
        <dbReference type="ARBA" id="ARBA00023027"/>
    </source>
</evidence>
<dbReference type="PANTHER" id="PTHR42986">
    <property type="entry name" value="BENZALDEHYDE DEHYDROGENASE YFMT"/>
    <property type="match status" value="1"/>
</dbReference>
<evidence type="ECO:0000256" key="5">
    <source>
        <dbReference type="PROSITE-ProRule" id="PRU10007"/>
    </source>
</evidence>
<dbReference type="PATRIC" id="fig|1088721.3.peg.2809"/>
<evidence type="ECO:0000313" key="8">
    <source>
        <dbReference type="EMBL" id="EHJ60217.1"/>
    </source>
</evidence>